<name>A0A1I9YR05_9BURK</name>
<evidence type="ECO:0000313" key="1">
    <source>
        <dbReference type="EMBL" id="APA88628.1"/>
    </source>
</evidence>
<reference evidence="1" key="2">
    <citation type="submission" date="2021-06" db="EMBL/GenBank/DDBJ databases">
        <authorList>
            <person name="Rogers T.H."/>
            <person name="Ramsay J.P."/>
            <person name="Wang P."/>
            <person name="Terpolilli J."/>
        </authorList>
    </citation>
    <scope>NUCLEOTIDE SEQUENCE</scope>
    <source>
        <strain evidence="1">WSM5005</strain>
    </source>
</reference>
<sequence>MPSTYLSKLRAFRENVVADLEQLAERERGEHFHIRKRQRNGRREFRIDLPFREIGFLNLSIVNAVTTRATEISDPVLAGTSKVRGRRSREVQS</sequence>
<gene>
    <name evidence="1" type="ORF">BJG93_25275</name>
</gene>
<evidence type="ECO:0000313" key="2">
    <source>
        <dbReference type="Proteomes" id="UP000179860"/>
    </source>
</evidence>
<dbReference type="RefSeq" id="WP_027196114.1">
    <property type="nucleotide sequence ID" value="NZ_CP017562.2"/>
</dbReference>
<protein>
    <submittedName>
        <fullName evidence="1">Uncharacterized protein</fullName>
    </submittedName>
</protein>
<proteinExistence type="predicted"/>
<organism evidence="1 2">
    <name type="scientific">Paraburkholderia sprentiae WSM5005</name>
    <dbReference type="NCBI Taxonomy" id="754502"/>
    <lineage>
        <taxon>Bacteria</taxon>
        <taxon>Pseudomonadati</taxon>
        <taxon>Pseudomonadota</taxon>
        <taxon>Betaproteobacteria</taxon>
        <taxon>Burkholderiales</taxon>
        <taxon>Burkholderiaceae</taxon>
        <taxon>Paraburkholderia</taxon>
    </lineage>
</organism>
<keyword evidence="2" id="KW-1185">Reference proteome</keyword>
<accession>A0A1I9YR05</accession>
<reference evidence="1" key="1">
    <citation type="submission" date="2016-09" db="EMBL/GenBank/DDBJ databases">
        <title>The Complete Genome of Burkholderia sprentiae wsm5005.</title>
        <authorList>
            <person name="De Meyer S."/>
            <person name="Wang P."/>
            <person name="Terpolilli J."/>
        </authorList>
    </citation>
    <scope>NUCLEOTIDE SEQUENCE [LARGE SCALE GENOMIC DNA]</scope>
    <source>
        <strain evidence="1">WSM5005</strain>
    </source>
</reference>
<dbReference type="EMBL" id="CP017562">
    <property type="protein sequence ID" value="APA88628.1"/>
    <property type="molecule type" value="Genomic_DNA"/>
</dbReference>
<dbReference type="AlphaFoldDB" id="A0A1I9YR05"/>
<dbReference type="Proteomes" id="UP000179860">
    <property type="component" value="Chromosome 2"/>
</dbReference>
<dbReference type="KEGG" id="pspw:BJG93_25275"/>